<sequence length="556" mass="58660">MGKMLQGAGGAAGLALGPAYRWQRVATVAVDPPHESVEAALARFHAAQRAAAARLRAIAERQRAAGLHEADLFDAQALLVEDETLTDGVTALVLDGQPLTTAIRTTVAQMQALLADLDDEYLRERAADMAAVGVELLHALAGETASQPTVPPDAIVVADDLTPAETVDLPHHVAGFATADGGPTGHTVILARARGVPAVVGVGDEILAVPDGVQLLIDGDAATVLIDPDEAALQSAQVRMEALRVLQRRQAALRDQPGQLRDGRLVGLWANIGRPAEARLAREYGAEGIGLFRTEFLFLDRSAPPDEDEQYTAYCAVLDELPGKPVVIRTLDIGGDKPLPYLPLSPEANPFLGVRGLRLSMQRPDLFQIQLRALLRAAFRGDIWIMLPMVATPADLAWARAQLVEAAAALAAAGVDHRPDPPLGVMIETPAAAVLADQLARDAAFFSIGSNDLAQYTLAVDRGHPTLAARYPSNDSSVWRMIDLAARAAQQAGIPIGICGELGGEPDAAPALVGLGLHELSMAPARIPAVKERLLQTSWAEAQAAAARALAGWREA</sequence>
<protein>
    <recommendedName>
        <fullName evidence="7 17">Phosphoenolpyruvate-protein phosphotransferase</fullName>
        <ecNumber evidence="6 17">2.7.3.9</ecNumber>
    </recommendedName>
    <alternativeName>
        <fullName evidence="16 17">Phosphotransferase system, enzyme I</fullName>
    </alternativeName>
</protein>
<feature type="binding site" evidence="19">
    <location>
        <begin position="451"/>
        <end position="452"/>
    </location>
    <ligand>
        <name>phosphoenolpyruvate</name>
        <dbReference type="ChEBI" id="CHEBI:58702"/>
    </ligand>
</feature>
<keyword evidence="11 17" id="KW-0808">Transferase</keyword>
<proteinExistence type="inferred from homology"/>
<comment type="function">
    <text evidence="3 17">General (non sugar-specific) component of the phosphoenolpyruvate-dependent sugar phosphotransferase system (sugar PTS). This major carbohydrate active-transport system catalyzes the phosphorylation of incoming sugar substrates concomitantly with their translocation across the cell membrane. Enzyme I transfers the phosphoryl group from phosphoenolpyruvate (PEP) to the phosphoryl carrier protein (HPr).</text>
</comment>
<dbReference type="PRINTS" id="PR01736">
    <property type="entry name" value="PHPHTRNFRASE"/>
</dbReference>
<evidence type="ECO:0000256" key="19">
    <source>
        <dbReference type="PIRSR" id="PIRSR000732-2"/>
    </source>
</evidence>
<evidence type="ECO:0000256" key="10">
    <source>
        <dbReference type="ARBA" id="ARBA00022597"/>
    </source>
</evidence>
<evidence type="ECO:0000256" key="16">
    <source>
        <dbReference type="ARBA" id="ARBA00033235"/>
    </source>
</evidence>
<comment type="subcellular location">
    <subcellularLocation>
        <location evidence="4 17">Cytoplasm</location>
    </subcellularLocation>
</comment>
<feature type="binding site" evidence="19">
    <location>
        <position position="329"/>
    </location>
    <ligand>
        <name>phosphoenolpyruvate</name>
        <dbReference type="ChEBI" id="CHEBI:58702"/>
    </ligand>
</feature>
<dbReference type="Gene3D" id="1.10.274.10">
    <property type="entry name" value="PtsI, HPr-binding domain"/>
    <property type="match status" value="1"/>
</dbReference>
<comment type="similarity">
    <text evidence="5 17">Belongs to the PEP-utilizing enzyme family.</text>
</comment>
<reference evidence="24" key="1">
    <citation type="submission" date="2008-12" db="EMBL/GenBank/DDBJ databases">
        <title>Complete sequence of Chloroflexus aggregans DSM 9485.</title>
        <authorList>
            <consortium name="US DOE Joint Genome Institute"/>
            <person name="Lucas S."/>
            <person name="Copeland A."/>
            <person name="Lapidus A."/>
            <person name="Glavina del Rio T."/>
            <person name="Dalin E."/>
            <person name="Tice H."/>
            <person name="Pitluck S."/>
            <person name="Foster B."/>
            <person name="Larimer F."/>
            <person name="Land M."/>
            <person name="Hauser L."/>
            <person name="Kyrpides N."/>
            <person name="Mikhailova N."/>
            <person name="Bryant D."/>
            <person name="Richardson P."/>
        </authorList>
    </citation>
    <scope>NUCLEOTIDE SEQUENCE</scope>
    <source>
        <strain evidence="24">DSM 9485</strain>
    </source>
</reference>
<dbReference type="InterPro" id="IPR040442">
    <property type="entry name" value="Pyrv_kinase-like_dom_sf"/>
</dbReference>
<dbReference type="eggNOG" id="COG1080">
    <property type="taxonomic scope" value="Bacteria"/>
</dbReference>
<evidence type="ECO:0000256" key="3">
    <source>
        <dbReference type="ARBA" id="ARBA00002728"/>
    </source>
</evidence>
<dbReference type="KEGG" id="cag:Cagg_2007"/>
<evidence type="ECO:0000256" key="20">
    <source>
        <dbReference type="PIRSR" id="PIRSR000732-3"/>
    </source>
</evidence>
<comment type="cofactor">
    <cofactor evidence="2 17 20">
        <name>Mg(2+)</name>
        <dbReference type="ChEBI" id="CHEBI:18420"/>
    </cofactor>
</comment>
<dbReference type="InterPro" id="IPR036618">
    <property type="entry name" value="PtsI_HPr-bd_sf"/>
</dbReference>
<keyword evidence="15 17" id="KW-0460">Magnesium</keyword>
<dbReference type="SUPFAM" id="SSF51621">
    <property type="entry name" value="Phosphoenolpyruvate/pyruvate domain"/>
    <property type="match status" value="1"/>
</dbReference>
<dbReference type="InterPro" id="IPR000121">
    <property type="entry name" value="PEP_util_C"/>
</dbReference>
<dbReference type="AlphaFoldDB" id="B8GBS8"/>
<evidence type="ECO:0000256" key="1">
    <source>
        <dbReference type="ARBA" id="ARBA00000683"/>
    </source>
</evidence>
<feature type="active site" description="Tele-phosphohistidine intermediate" evidence="18">
    <location>
        <position position="186"/>
    </location>
</feature>
<feature type="domain" description="Phosphotransferase system enzyme I N-terminal" evidence="23">
    <location>
        <begin position="6"/>
        <end position="125"/>
    </location>
</feature>
<feature type="binding site" evidence="20">
    <location>
        <position position="428"/>
    </location>
    <ligand>
        <name>Mg(2+)</name>
        <dbReference type="ChEBI" id="CHEBI:18420"/>
    </ligand>
</feature>
<evidence type="ECO:0000313" key="25">
    <source>
        <dbReference type="Proteomes" id="UP000002508"/>
    </source>
</evidence>
<evidence type="ECO:0000256" key="6">
    <source>
        <dbReference type="ARBA" id="ARBA00012232"/>
    </source>
</evidence>
<dbReference type="HOGENOM" id="CLU_007308_7_0_0"/>
<feature type="domain" description="PEP-utilising enzyme mobile" evidence="21">
    <location>
        <begin position="151"/>
        <end position="220"/>
    </location>
</feature>
<evidence type="ECO:0000256" key="17">
    <source>
        <dbReference type="PIRNR" id="PIRNR000732"/>
    </source>
</evidence>
<dbReference type="InterPro" id="IPR050499">
    <property type="entry name" value="PEP-utilizing_PTS_enzyme"/>
</dbReference>
<evidence type="ECO:0000256" key="5">
    <source>
        <dbReference type="ARBA" id="ARBA00007837"/>
    </source>
</evidence>
<dbReference type="PROSITE" id="PS00370">
    <property type="entry name" value="PEP_ENZYMES_PHOS_SITE"/>
    <property type="match status" value="1"/>
</dbReference>
<dbReference type="PIRSF" id="PIRSF000732">
    <property type="entry name" value="PTS_enzyme_I"/>
    <property type="match status" value="1"/>
</dbReference>
<dbReference type="SUPFAM" id="SSF52009">
    <property type="entry name" value="Phosphohistidine domain"/>
    <property type="match status" value="1"/>
</dbReference>
<dbReference type="GO" id="GO:0009401">
    <property type="term" value="P:phosphoenolpyruvate-dependent sugar phosphotransferase system"/>
    <property type="evidence" value="ECO:0007669"/>
    <property type="project" value="UniProtKB-KW"/>
</dbReference>
<keyword evidence="12 17" id="KW-0598">Phosphotransferase system</keyword>
<keyword evidence="13 17" id="KW-0479">Metal-binding</keyword>
<dbReference type="InterPro" id="IPR036637">
    <property type="entry name" value="Phosphohistidine_dom_sf"/>
</dbReference>
<dbReference type="Pfam" id="PF05524">
    <property type="entry name" value="PEP-utilisers_N"/>
    <property type="match status" value="1"/>
</dbReference>
<comment type="catalytic activity">
    <reaction evidence="1 17">
        <text>L-histidyl-[protein] + phosphoenolpyruvate = N(pros)-phospho-L-histidyl-[protein] + pyruvate</text>
        <dbReference type="Rhea" id="RHEA:23880"/>
        <dbReference type="Rhea" id="RHEA-COMP:9745"/>
        <dbReference type="Rhea" id="RHEA-COMP:9746"/>
        <dbReference type="ChEBI" id="CHEBI:15361"/>
        <dbReference type="ChEBI" id="CHEBI:29979"/>
        <dbReference type="ChEBI" id="CHEBI:58702"/>
        <dbReference type="ChEBI" id="CHEBI:64837"/>
        <dbReference type="EC" id="2.7.3.9"/>
    </reaction>
</comment>
<keyword evidence="14 17" id="KW-0418">Kinase</keyword>
<dbReference type="Gene3D" id="3.50.30.10">
    <property type="entry name" value="Phosphohistidine domain"/>
    <property type="match status" value="1"/>
</dbReference>
<dbReference type="GO" id="GO:0008965">
    <property type="term" value="F:phosphoenolpyruvate-protein phosphotransferase activity"/>
    <property type="evidence" value="ECO:0007669"/>
    <property type="project" value="UniProtKB-EC"/>
</dbReference>
<feature type="domain" description="PEP-utilising enzyme C-terminal" evidence="22">
    <location>
        <begin position="248"/>
        <end position="537"/>
    </location>
</feature>
<organism evidence="24 25">
    <name type="scientific">Chloroflexus aggregans (strain MD-66 / DSM 9485)</name>
    <dbReference type="NCBI Taxonomy" id="326427"/>
    <lineage>
        <taxon>Bacteria</taxon>
        <taxon>Bacillati</taxon>
        <taxon>Chloroflexota</taxon>
        <taxon>Chloroflexia</taxon>
        <taxon>Chloroflexales</taxon>
        <taxon>Chloroflexineae</taxon>
        <taxon>Chloroflexaceae</taxon>
        <taxon>Chloroflexus</taxon>
    </lineage>
</organism>
<evidence type="ECO:0000256" key="15">
    <source>
        <dbReference type="ARBA" id="ARBA00022842"/>
    </source>
</evidence>
<dbReference type="NCBIfam" id="TIGR01417">
    <property type="entry name" value="PTS_I_fam"/>
    <property type="match status" value="1"/>
</dbReference>
<dbReference type="STRING" id="326427.Cagg_2007"/>
<dbReference type="InterPro" id="IPR015813">
    <property type="entry name" value="Pyrv/PenolPyrv_kinase-like_dom"/>
</dbReference>
<keyword evidence="9 17" id="KW-0963">Cytoplasm</keyword>
<feature type="active site" description="Proton donor" evidence="18">
    <location>
        <position position="499"/>
    </location>
</feature>
<evidence type="ECO:0000259" key="22">
    <source>
        <dbReference type="Pfam" id="PF02896"/>
    </source>
</evidence>
<dbReference type="OrthoDB" id="9765468at2"/>
<evidence type="ECO:0000256" key="12">
    <source>
        <dbReference type="ARBA" id="ARBA00022683"/>
    </source>
</evidence>
<gene>
    <name evidence="24" type="ordered locus">Cagg_2007</name>
</gene>
<dbReference type="PANTHER" id="PTHR46244:SF3">
    <property type="entry name" value="PHOSPHOENOLPYRUVATE-PROTEIN PHOSPHOTRANSFERASE"/>
    <property type="match status" value="1"/>
</dbReference>
<dbReference type="InterPro" id="IPR006318">
    <property type="entry name" value="PTS_EI-like"/>
</dbReference>
<feature type="binding site" evidence="19">
    <location>
        <position position="293"/>
    </location>
    <ligand>
        <name>phosphoenolpyruvate</name>
        <dbReference type="ChEBI" id="CHEBI:58702"/>
    </ligand>
</feature>
<evidence type="ECO:0000256" key="2">
    <source>
        <dbReference type="ARBA" id="ARBA00001946"/>
    </source>
</evidence>
<evidence type="ECO:0000256" key="14">
    <source>
        <dbReference type="ARBA" id="ARBA00022777"/>
    </source>
</evidence>
<dbReference type="EMBL" id="CP001337">
    <property type="protein sequence ID" value="ACL24895.1"/>
    <property type="molecule type" value="Genomic_DNA"/>
</dbReference>
<dbReference type="RefSeq" id="WP_015940754.1">
    <property type="nucleotide sequence ID" value="NC_011831.1"/>
</dbReference>
<dbReference type="GO" id="GO:0005737">
    <property type="term" value="C:cytoplasm"/>
    <property type="evidence" value="ECO:0007669"/>
    <property type="project" value="UniProtKB-SubCell"/>
</dbReference>
<evidence type="ECO:0000256" key="8">
    <source>
        <dbReference type="ARBA" id="ARBA00022448"/>
    </source>
</evidence>
<name>B8GBS8_CHLAD</name>
<dbReference type="InterPro" id="IPR024692">
    <property type="entry name" value="PTS_EI"/>
</dbReference>
<feature type="binding site" evidence="20">
    <location>
        <position position="452"/>
    </location>
    <ligand>
        <name>Mg(2+)</name>
        <dbReference type="ChEBI" id="CHEBI:18420"/>
    </ligand>
</feature>
<keyword evidence="8 17" id="KW-0813">Transport</keyword>
<evidence type="ECO:0000256" key="9">
    <source>
        <dbReference type="ARBA" id="ARBA00022490"/>
    </source>
</evidence>
<dbReference type="InterPro" id="IPR018274">
    <property type="entry name" value="PEP_util_AS"/>
</dbReference>
<evidence type="ECO:0000259" key="21">
    <source>
        <dbReference type="Pfam" id="PF00391"/>
    </source>
</evidence>
<evidence type="ECO:0000256" key="13">
    <source>
        <dbReference type="ARBA" id="ARBA00022723"/>
    </source>
</evidence>
<evidence type="ECO:0000256" key="7">
    <source>
        <dbReference type="ARBA" id="ARBA00016544"/>
    </source>
</evidence>
<dbReference type="Gene3D" id="3.20.20.60">
    <property type="entry name" value="Phosphoenolpyruvate-binding domains"/>
    <property type="match status" value="1"/>
</dbReference>
<dbReference type="Pfam" id="PF00391">
    <property type="entry name" value="PEP-utilizers"/>
    <property type="match status" value="1"/>
</dbReference>
<keyword evidence="10 17" id="KW-0762">Sugar transport</keyword>
<dbReference type="GO" id="GO:0046872">
    <property type="term" value="F:metal ion binding"/>
    <property type="evidence" value="ECO:0007669"/>
    <property type="project" value="UniProtKB-KW"/>
</dbReference>
<dbReference type="SUPFAM" id="SSF47831">
    <property type="entry name" value="Enzyme I of the PEP:sugar phosphotransferase system HPr-binding (sub)domain"/>
    <property type="match status" value="1"/>
</dbReference>
<dbReference type="Pfam" id="PF02896">
    <property type="entry name" value="PEP-utilizers_C"/>
    <property type="match status" value="1"/>
</dbReference>
<evidence type="ECO:0000256" key="18">
    <source>
        <dbReference type="PIRSR" id="PIRSR000732-1"/>
    </source>
</evidence>
<evidence type="ECO:0000313" key="24">
    <source>
        <dbReference type="EMBL" id="ACL24895.1"/>
    </source>
</evidence>
<evidence type="ECO:0000256" key="4">
    <source>
        <dbReference type="ARBA" id="ARBA00004496"/>
    </source>
</evidence>
<dbReference type="GO" id="GO:0016301">
    <property type="term" value="F:kinase activity"/>
    <property type="evidence" value="ECO:0007669"/>
    <property type="project" value="UniProtKB-KW"/>
</dbReference>
<dbReference type="InterPro" id="IPR008731">
    <property type="entry name" value="PTS_EIN"/>
</dbReference>
<evidence type="ECO:0000256" key="11">
    <source>
        <dbReference type="ARBA" id="ARBA00022679"/>
    </source>
</evidence>
<accession>B8GBS8</accession>
<evidence type="ECO:0000259" key="23">
    <source>
        <dbReference type="Pfam" id="PF05524"/>
    </source>
</evidence>
<dbReference type="Proteomes" id="UP000002508">
    <property type="component" value="Chromosome"/>
</dbReference>
<dbReference type="InterPro" id="IPR008279">
    <property type="entry name" value="PEP-util_enz_mobile_dom"/>
</dbReference>
<keyword evidence="25" id="KW-1185">Reference proteome</keyword>
<dbReference type="PANTHER" id="PTHR46244">
    <property type="entry name" value="PHOSPHOENOLPYRUVATE-PROTEIN PHOSPHOTRANSFERASE"/>
    <property type="match status" value="1"/>
</dbReference>
<feature type="binding site" evidence="19">
    <location>
        <position position="462"/>
    </location>
    <ligand>
        <name>phosphoenolpyruvate</name>
        <dbReference type="ChEBI" id="CHEBI:58702"/>
    </ligand>
</feature>
<dbReference type="EC" id="2.7.3.9" evidence="6 17"/>